<keyword evidence="2" id="KW-1185">Reference proteome</keyword>
<comment type="caution">
    <text evidence="1">The sequence shown here is derived from an EMBL/GenBank/DDBJ whole genome shotgun (WGS) entry which is preliminary data.</text>
</comment>
<name>A0AAD6LSW9_9ROSI</name>
<sequence length="82" mass="9181">MDYNNNNPYLQFAPVPPAASNGHGTNGNGSMGKICDALNRCGKRVEVATRKAEVYADNIWHHCEFFFSLSSSCYHQSRVRTK</sequence>
<organism evidence="1 2">
    <name type="scientific">Populus alba x Populus x berolinensis</name>
    <dbReference type="NCBI Taxonomy" id="444605"/>
    <lineage>
        <taxon>Eukaryota</taxon>
        <taxon>Viridiplantae</taxon>
        <taxon>Streptophyta</taxon>
        <taxon>Embryophyta</taxon>
        <taxon>Tracheophyta</taxon>
        <taxon>Spermatophyta</taxon>
        <taxon>Magnoliopsida</taxon>
        <taxon>eudicotyledons</taxon>
        <taxon>Gunneridae</taxon>
        <taxon>Pentapetalae</taxon>
        <taxon>rosids</taxon>
        <taxon>fabids</taxon>
        <taxon>Malpighiales</taxon>
        <taxon>Salicaceae</taxon>
        <taxon>Saliceae</taxon>
        <taxon>Populus</taxon>
    </lineage>
</organism>
<evidence type="ECO:0000313" key="2">
    <source>
        <dbReference type="Proteomes" id="UP001164929"/>
    </source>
</evidence>
<evidence type="ECO:0000313" key="1">
    <source>
        <dbReference type="EMBL" id="KAJ6972672.1"/>
    </source>
</evidence>
<gene>
    <name evidence="1" type="ORF">NC653_033086</name>
</gene>
<protein>
    <submittedName>
        <fullName evidence="1">Uncharacterized protein</fullName>
    </submittedName>
</protein>
<dbReference type="Proteomes" id="UP001164929">
    <property type="component" value="Chromosome 14"/>
</dbReference>
<proteinExistence type="predicted"/>
<reference evidence="1" key="1">
    <citation type="journal article" date="2023" name="Mol. Ecol. Resour.">
        <title>Chromosome-level genome assembly of a triploid poplar Populus alba 'Berolinensis'.</title>
        <authorList>
            <person name="Chen S."/>
            <person name="Yu Y."/>
            <person name="Wang X."/>
            <person name="Wang S."/>
            <person name="Zhang T."/>
            <person name="Zhou Y."/>
            <person name="He R."/>
            <person name="Meng N."/>
            <person name="Wang Y."/>
            <person name="Liu W."/>
            <person name="Liu Z."/>
            <person name="Liu J."/>
            <person name="Guo Q."/>
            <person name="Huang H."/>
            <person name="Sederoff R.R."/>
            <person name="Wang G."/>
            <person name="Qu G."/>
            <person name="Chen S."/>
        </authorList>
    </citation>
    <scope>NUCLEOTIDE SEQUENCE</scope>
    <source>
        <strain evidence="1">SC-2020</strain>
    </source>
</reference>
<accession>A0AAD6LSW9</accession>
<dbReference type="EMBL" id="JAQIZT010000014">
    <property type="protein sequence ID" value="KAJ6972672.1"/>
    <property type="molecule type" value="Genomic_DNA"/>
</dbReference>
<dbReference type="AlphaFoldDB" id="A0AAD6LSW9"/>